<evidence type="ECO:0000313" key="1">
    <source>
        <dbReference type="EMBL" id="JAD39948.1"/>
    </source>
</evidence>
<dbReference type="EMBL" id="GBRH01257947">
    <property type="protein sequence ID" value="JAD39948.1"/>
    <property type="molecule type" value="Transcribed_RNA"/>
</dbReference>
<proteinExistence type="predicted"/>
<reference evidence="1" key="2">
    <citation type="journal article" date="2015" name="Data Brief">
        <title>Shoot transcriptome of the giant reed, Arundo donax.</title>
        <authorList>
            <person name="Barrero R.A."/>
            <person name="Guerrero F.D."/>
            <person name="Moolhuijzen P."/>
            <person name="Goolsby J.A."/>
            <person name="Tidwell J."/>
            <person name="Bellgard S.E."/>
            <person name="Bellgard M.I."/>
        </authorList>
    </citation>
    <scope>NUCLEOTIDE SEQUENCE</scope>
    <source>
        <tissue evidence="1">Shoot tissue taken approximately 20 cm above the soil surface</tissue>
    </source>
</reference>
<organism evidence="1">
    <name type="scientific">Arundo donax</name>
    <name type="common">Giant reed</name>
    <name type="synonym">Donax arundinaceus</name>
    <dbReference type="NCBI Taxonomy" id="35708"/>
    <lineage>
        <taxon>Eukaryota</taxon>
        <taxon>Viridiplantae</taxon>
        <taxon>Streptophyta</taxon>
        <taxon>Embryophyta</taxon>
        <taxon>Tracheophyta</taxon>
        <taxon>Spermatophyta</taxon>
        <taxon>Magnoliopsida</taxon>
        <taxon>Liliopsida</taxon>
        <taxon>Poales</taxon>
        <taxon>Poaceae</taxon>
        <taxon>PACMAD clade</taxon>
        <taxon>Arundinoideae</taxon>
        <taxon>Arundineae</taxon>
        <taxon>Arundo</taxon>
    </lineage>
</organism>
<accession>A0A0A8ZQG1</accession>
<name>A0A0A8ZQG1_ARUDO</name>
<reference evidence="1" key="1">
    <citation type="submission" date="2014-09" db="EMBL/GenBank/DDBJ databases">
        <authorList>
            <person name="Magalhaes I.L.F."/>
            <person name="Oliveira U."/>
            <person name="Santos F.R."/>
            <person name="Vidigal T.H.D.A."/>
            <person name="Brescovit A.D."/>
            <person name="Santos A.J."/>
        </authorList>
    </citation>
    <scope>NUCLEOTIDE SEQUENCE</scope>
    <source>
        <tissue evidence="1">Shoot tissue taken approximately 20 cm above the soil surface</tissue>
    </source>
</reference>
<sequence length="114" mass="11892">MLCSGPRLLGGRRRRVLRAAAGCGRAGDATPRRAGGDNDVVAGDCAAGGSDAELLRPAGGCTMRAVAQWCRRGRSYRVRSALQPAPSAPILFAIVGIHAQPWLLVSPAAVMRRS</sequence>
<dbReference type="AlphaFoldDB" id="A0A0A8ZQG1"/>
<protein>
    <submittedName>
        <fullName evidence="1">Uncharacterized protein</fullName>
    </submittedName>
</protein>